<comment type="similarity">
    <text evidence="1">Belongs to the ABC transporter superfamily.</text>
</comment>
<dbReference type="Pfam" id="PF00005">
    <property type="entry name" value="ABC_tran"/>
    <property type="match status" value="1"/>
</dbReference>
<dbReference type="RefSeq" id="WP_274685460.1">
    <property type="nucleotide sequence ID" value="NZ_JARAFO010000012.1"/>
</dbReference>
<evidence type="ECO:0000313" key="5">
    <source>
        <dbReference type="Proteomes" id="UP001216709"/>
    </source>
</evidence>
<comment type="caution">
    <text evidence="4">The sequence shown here is derived from an EMBL/GenBank/DDBJ whole genome shotgun (WGS) entry which is preliminary data.</text>
</comment>
<name>A0AAW6KBS1_9BACI</name>
<sequence length="87" mass="9586">MLSVNGLTKMYQQHQAVRNVSFDLEYQQCVALLGPNGAGKTTTLQMLSGLLAPTSGGIRFLGRESINRLEIGYLPQHPAFFSWMTAL</sequence>
<dbReference type="PANTHER" id="PTHR43335">
    <property type="entry name" value="ABC TRANSPORTER, ATP-BINDING PROTEIN"/>
    <property type="match status" value="1"/>
</dbReference>
<evidence type="ECO:0000313" key="4">
    <source>
        <dbReference type="EMBL" id="MDE1451974.1"/>
    </source>
</evidence>
<dbReference type="AlphaFoldDB" id="A0AAW6KBS1"/>
<accession>A0AAW6KBS1</accession>
<dbReference type="InterPro" id="IPR027417">
    <property type="entry name" value="P-loop_NTPase"/>
</dbReference>
<dbReference type="EMBL" id="JARAFO010000012">
    <property type="protein sequence ID" value="MDE1451974.1"/>
    <property type="molecule type" value="Genomic_DNA"/>
</dbReference>
<dbReference type="Proteomes" id="UP001216709">
    <property type="component" value="Unassembled WGS sequence"/>
</dbReference>
<dbReference type="InterPro" id="IPR003439">
    <property type="entry name" value="ABC_transporter-like_ATP-bd"/>
</dbReference>
<keyword evidence="2" id="KW-0813">Transport</keyword>
<dbReference type="SUPFAM" id="SSF52540">
    <property type="entry name" value="P-loop containing nucleoside triphosphate hydrolases"/>
    <property type="match status" value="1"/>
</dbReference>
<feature type="domain" description="ABC transporter" evidence="3">
    <location>
        <begin position="18"/>
        <end position="86"/>
    </location>
</feature>
<reference evidence="4" key="1">
    <citation type="submission" date="2022-12" db="EMBL/GenBank/DDBJ databases">
        <title>Draft Genome Sequences of Bacillus licheniformis and Bacillus paralicheniformis strains isolated from Irish skim milk powders.</title>
        <authorList>
            <person name="Lourenco A."/>
            <person name="Li F."/>
            <person name="Geraldine D."/>
            <person name="Tobin J.T."/>
            <person name="Butler F."/>
            <person name="Jordan K."/>
            <person name="Obrien T."/>
        </authorList>
    </citation>
    <scope>NUCLEOTIDE SEQUENCE</scope>
    <source>
        <strain evidence="4">3370</strain>
    </source>
</reference>
<protein>
    <submittedName>
        <fullName evidence="4">ATP-binding cassette domain-containing protein</fullName>
    </submittedName>
</protein>
<dbReference type="GO" id="GO:0016887">
    <property type="term" value="F:ATP hydrolysis activity"/>
    <property type="evidence" value="ECO:0007669"/>
    <property type="project" value="InterPro"/>
</dbReference>
<dbReference type="GO" id="GO:0005524">
    <property type="term" value="F:ATP binding"/>
    <property type="evidence" value="ECO:0007669"/>
    <property type="project" value="UniProtKB-KW"/>
</dbReference>
<feature type="non-terminal residue" evidence="4">
    <location>
        <position position="87"/>
    </location>
</feature>
<dbReference type="PANTHER" id="PTHR43335:SF11">
    <property type="entry name" value="ABC TRANSPORTER RELATED"/>
    <property type="match status" value="1"/>
</dbReference>
<organism evidence="4 5">
    <name type="scientific">Bacillus paralicheniformis</name>
    <dbReference type="NCBI Taxonomy" id="1648923"/>
    <lineage>
        <taxon>Bacteria</taxon>
        <taxon>Bacillati</taxon>
        <taxon>Bacillota</taxon>
        <taxon>Bacilli</taxon>
        <taxon>Bacillales</taxon>
        <taxon>Bacillaceae</taxon>
        <taxon>Bacillus</taxon>
    </lineage>
</organism>
<evidence type="ECO:0000256" key="2">
    <source>
        <dbReference type="ARBA" id="ARBA00022448"/>
    </source>
</evidence>
<evidence type="ECO:0000259" key="3">
    <source>
        <dbReference type="Pfam" id="PF00005"/>
    </source>
</evidence>
<gene>
    <name evidence="4" type="ORF">PVN32_07300</name>
</gene>
<dbReference type="Gene3D" id="3.40.50.300">
    <property type="entry name" value="P-loop containing nucleotide triphosphate hydrolases"/>
    <property type="match status" value="1"/>
</dbReference>
<evidence type="ECO:0000256" key="1">
    <source>
        <dbReference type="ARBA" id="ARBA00005417"/>
    </source>
</evidence>
<keyword evidence="4" id="KW-0547">Nucleotide-binding</keyword>
<proteinExistence type="inferred from homology"/>
<keyword evidence="4" id="KW-0067">ATP-binding</keyword>